<evidence type="ECO:0000256" key="2">
    <source>
        <dbReference type="ARBA" id="ARBA00018672"/>
    </source>
</evidence>
<protein>
    <recommendedName>
        <fullName evidence="2">Stage 0 sporulation protein A homolog</fullName>
    </recommendedName>
</protein>
<dbReference type="SMART" id="SM00342">
    <property type="entry name" value="HTH_ARAC"/>
    <property type="match status" value="1"/>
</dbReference>
<evidence type="ECO:0000256" key="4">
    <source>
        <dbReference type="ARBA" id="ARBA00022553"/>
    </source>
</evidence>
<dbReference type="InterPro" id="IPR009057">
    <property type="entry name" value="Homeodomain-like_sf"/>
</dbReference>
<dbReference type="Proteomes" id="UP000306509">
    <property type="component" value="Unassembled WGS sequence"/>
</dbReference>
<dbReference type="SMART" id="SM00448">
    <property type="entry name" value="REC"/>
    <property type="match status" value="1"/>
</dbReference>
<evidence type="ECO:0000313" key="13">
    <source>
        <dbReference type="EMBL" id="TLC98278.1"/>
    </source>
</evidence>
<comment type="caution">
    <text evidence="13">The sequence shown here is derived from an EMBL/GenBank/DDBJ whole genome shotgun (WGS) entry which is preliminary data.</text>
</comment>
<dbReference type="Gene3D" id="3.40.50.2300">
    <property type="match status" value="1"/>
</dbReference>
<keyword evidence="8" id="KW-0804">Transcription</keyword>
<dbReference type="CDD" id="cd17536">
    <property type="entry name" value="REC_YesN-like"/>
    <property type="match status" value="1"/>
</dbReference>
<accession>A0A4U8Q1W2</accession>
<evidence type="ECO:0000256" key="8">
    <source>
        <dbReference type="ARBA" id="ARBA00023163"/>
    </source>
</evidence>
<dbReference type="RefSeq" id="WP_138003855.1">
    <property type="nucleotide sequence ID" value="NZ_QGQD01000097.1"/>
</dbReference>
<dbReference type="PROSITE" id="PS01124">
    <property type="entry name" value="HTH_ARAC_FAMILY_2"/>
    <property type="match status" value="1"/>
</dbReference>
<dbReference type="GO" id="GO:0003700">
    <property type="term" value="F:DNA-binding transcription factor activity"/>
    <property type="evidence" value="ECO:0007669"/>
    <property type="project" value="InterPro"/>
</dbReference>
<dbReference type="AlphaFoldDB" id="A0A4U8Q1W2"/>
<dbReference type="Gene3D" id="1.10.10.60">
    <property type="entry name" value="Homeodomain-like"/>
    <property type="match status" value="2"/>
</dbReference>
<keyword evidence="5" id="KW-0902">Two-component regulatory system</keyword>
<dbReference type="Pfam" id="PF00072">
    <property type="entry name" value="Response_reg"/>
    <property type="match status" value="1"/>
</dbReference>
<evidence type="ECO:0000256" key="6">
    <source>
        <dbReference type="ARBA" id="ARBA00023015"/>
    </source>
</evidence>
<dbReference type="PROSITE" id="PS50110">
    <property type="entry name" value="RESPONSE_REGULATORY"/>
    <property type="match status" value="1"/>
</dbReference>
<organism evidence="13 14">
    <name type="scientific">Robinsoniella peoriensis</name>
    <dbReference type="NCBI Taxonomy" id="180332"/>
    <lineage>
        <taxon>Bacteria</taxon>
        <taxon>Bacillati</taxon>
        <taxon>Bacillota</taxon>
        <taxon>Clostridia</taxon>
        <taxon>Lachnospirales</taxon>
        <taxon>Lachnospiraceae</taxon>
        <taxon>Robinsoniella</taxon>
    </lineage>
</organism>
<dbReference type="SUPFAM" id="SSF46689">
    <property type="entry name" value="Homeodomain-like"/>
    <property type="match status" value="1"/>
</dbReference>
<evidence type="ECO:0000313" key="14">
    <source>
        <dbReference type="Proteomes" id="UP000306509"/>
    </source>
</evidence>
<comment type="function">
    <text evidence="9">May play the central regulatory role in sporulation. It may be an element of the effector pathway responsible for the activation of sporulation genes in response to nutritional stress. Spo0A may act in concert with spo0H (a sigma factor) to control the expression of some genes that are critical to the sporulation process.</text>
</comment>
<dbReference type="PANTHER" id="PTHR42713">
    <property type="entry name" value="HISTIDINE KINASE-RELATED"/>
    <property type="match status" value="1"/>
</dbReference>
<dbReference type="GO" id="GO:0005737">
    <property type="term" value="C:cytoplasm"/>
    <property type="evidence" value="ECO:0007669"/>
    <property type="project" value="UniProtKB-SubCell"/>
</dbReference>
<evidence type="ECO:0000256" key="5">
    <source>
        <dbReference type="ARBA" id="ARBA00023012"/>
    </source>
</evidence>
<feature type="modified residue" description="4-aspartylphosphate" evidence="10">
    <location>
        <position position="56"/>
    </location>
</feature>
<evidence type="ECO:0000256" key="10">
    <source>
        <dbReference type="PROSITE-ProRule" id="PRU00169"/>
    </source>
</evidence>
<dbReference type="STRING" id="180332.GCA_000797495_03757"/>
<evidence type="ECO:0000259" key="11">
    <source>
        <dbReference type="PROSITE" id="PS01124"/>
    </source>
</evidence>
<reference evidence="13 14" key="1">
    <citation type="journal article" date="2019" name="Anaerobe">
        <title>Detection of Robinsoniella peoriensis in multiple bone samples of a trauma patient.</title>
        <authorList>
            <person name="Schrottner P."/>
            <person name="Hartwich K."/>
            <person name="Bunk B."/>
            <person name="Schober I."/>
            <person name="Helbig S."/>
            <person name="Rudolph W.W."/>
            <person name="Gunzer F."/>
        </authorList>
    </citation>
    <scope>NUCLEOTIDE SEQUENCE [LARGE SCALE GENOMIC DNA]</scope>
    <source>
        <strain evidence="13 14">DSM 106044</strain>
    </source>
</reference>
<proteinExistence type="predicted"/>
<comment type="subcellular location">
    <subcellularLocation>
        <location evidence="1">Cytoplasm</location>
    </subcellularLocation>
</comment>
<dbReference type="PANTHER" id="PTHR42713:SF3">
    <property type="entry name" value="TRANSCRIPTIONAL REGULATORY PROTEIN HPTR"/>
    <property type="match status" value="1"/>
</dbReference>
<keyword evidence="4 10" id="KW-0597">Phosphoprotein</keyword>
<evidence type="ECO:0000259" key="12">
    <source>
        <dbReference type="PROSITE" id="PS50110"/>
    </source>
</evidence>
<keyword evidence="6" id="KW-0805">Transcription regulation</keyword>
<evidence type="ECO:0000256" key="3">
    <source>
        <dbReference type="ARBA" id="ARBA00022490"/>
    </source>
</evidence>
<dbReference type="SUPFAM" id="SSF52172">
    <property type="entry name" value="CheY-like"/>
    <property type="match status" value="1"/>
</dbReference>
<evidence type="ECO:0000256" key="7">
    <source>
        <dbReference type="ARBA" id="ARBA00023125"/>
    </source>
</evidence>
<keyword evidence="3" id="KW-0963">Cytoplasm</keyword>
<dbReference type="EMBL" id="QGQD01000097">
    <property type="protein sequence ID" value="TLC98278.1"/>
    <property type="molecule type" value="Genomic_DNA"/>
</dbReference>
<dbReference type="PROSITE" id="PS00041">
    <property type="entry name" value="HTH_ARAC_FAMILY_1"/>
    <property type="match status" value="1"/>
</dbReference>
<dbReference type="InterPro" id="IPR011006">
    <property type="entry name" value="CheY-like_superfamily"/>
</dbReference>
<sequence length="502" mass="58484">MTLNLLIADDEYFIRQRLKKIIPWTALNLNFIGEAENGLEVMELLEHHPVDIIILDIKMPKMTGIQAAEQIHEDYPHTKIIILSGYNDFEYARTAMRYGVTDYLLKPVDTLVLKSTLEDCIEKIALSRKQHRQIEKLNHYEKCTALTNVQNGSLDIQALYTNYPEFLQITHALYIGAFVFEDTEVAVHRLITSLRLKGFQCEYTQEAEYIYVLQIFFTARQASHHIGSILTEFVEKEKHFVFLSVGNLFALTESWNPYFKRVLHGLSQRYFSIGSNLLLEYAATPEPDYSIDLPKIRQNITLHLNGKDEKTFSDYIEELFSSIEKKHSVDYLYLIVTELFMTFHIYYHILENTPQNINEFISSILDEEYTLDSLKNTAIHYGLQCIQQNDTSPSDVALSKKLMSYIDEHYRNQDLSVAQIGDIFQLNPSYMGSVFKKVNDLSILQYITNVRMEASKRLLESNQYKISEIAEQVGYSDVFYFSKRFKKSYGYSPKDYALRNKN</sequence>
<dbReference type="InterPro" id="IPR018062">
    <property type="entry name" value="HTH_AraC-typ_CS"/>
</dbReference>
<dbReference type="GO" id="GO:0000160">
    <property type="term" value="P:phosphorelay signal transduction system"/>
    <property type="evidence" value="ECO:0007669"/>
    <property type="project" value="UniProtKB-KW"/>
</dbReference>
<dbReference type="InterPro" id="IPR020449">
    <property type="entry name" value="Tscrpt_reg_AraC-type_HTH"/>
</dbReference>
<dbReference type="Pfam" id="PF12833">
    <property type="entry name" value="HTH_18"/>
    <property type="match status" value="1"/>
</dbReference>
<evidence type="ECO:0000256" key="9">
    <source>
        <dbReference type="ARBA" id="ARBA00024867"/>
    </source>
</evidence>
<evidence type="ECO:0000256" key="1">
    <source>
        <dbReference type="ARBA" id="ARBA00004496"/>
    </source>
</evidence>
<feature type="domain" description="HTH araC/xylS-type" evidence="11">
    <location>
        <begin position="400"/>
        <end position="499"/>
    </location>
</feature>
<feature type="domain" description="Response regulatory" evidence="12">
    <location>
        <begin position="4"/>
        <end position="121"/>
    </location>
</feature>
<gene>
    <name evidence="13" type="ORF">DSM106044_04793</name>
</gene>
<dbReference type="InterPro" id="IPR051552">
    <property type="entry name" value="HptR"/>
</dbReference>
<dbReference type="InterPro" id="IPR018060">
    <property type="entry name" value="HTH_AraC"/>
</dbReference>
<keyword evidence="14" id="KW-1185">Reference proteome</keyword>
<dbReference type="PRINTS" id="PR00032">
    <property type="entry name" value="HTHARAC"/>
</dbReference>
<dbReference type="GO" id="GO:0043565">
    <property type="term" value="F:sequence-specific DNA binding"/>
    <property type="evidence" value="ECO:0007669"/>
    <property type="project" value="InterPro"/>
</dbReference>
<dbReference type="InterPro" id="IPR001789">
    <property type="entry name" value="Sig_transdc_resp-reg_receiver"/>
</dbReference>
<name>A0A4U8Q1W2_9FIRM</name>
<keyword evidence="7" id="KW-0238">DNA-binding</keyword>